<comment type="function">
    <text evidence="10">Plays a central role in 2-thiolation of mcm(5)S(2)U at tRNA wobble positions of cytosolic tRNA(Lys), tRNA(Glu) and tRNA(Gln). Acts by mediating the C-terminal thiocarboxylation of the sulfur carrier URM1. Its N-terminus first activates URM1 as acyl-adenylate (-COAMP), then the persulfide sulfur on the catalytic cysteine is transferred to URM1 to form thiocarboxylation (-COSH) of its C-terminus. The reaction probably involves hydrogen sulfide that is generated from the persulfide intermediate and that acts as nucleophile towards URM1. Subsequently, a transient disulfide bond is formed. Does not use thiosulfate as sulfur donor; NFS1 probably acting as a sulfur donor for thiocarboxylation reactions.</text>
</comment>
<feature type="binding site" evidence="10">
    <location>
        <position position="274"/>
    </location>
    <ligand>
        <name>Zn(2+)</name>
        <dbReference type="ChEBI" id="CHEBI:29105"/>
    </ligand>
</feature>
<evidence type="ECO:0000256" key="5">
    <source>
        <dbReference type="ARBA" id="ARBA00022723"/>
    </source>
</evidence>
<evidence type="ECO:0000256" key="8">
    <source>
        <dbReference type="ARBA" id="ARBA00022840"/>
    </source>
</evidence>
<evidence type="ECO:0000313" key="12">
    <source>
        <dbReference type="EMBL" id="KAG5501518.1"/>
    </source>
</evidence>
<proteinExistence type="inferred from homology"/>
<dbReference type="PANTHER" id="PTHR10953">
    <property type="entry name" value="UBIQUITIN-ACTIVATING ENZYME E1"/>
    <property type="match status" value="1"/>
</dbReference>
<dbReference type="GeneID" id="94289428"/>
<comment type="caution">
    <text evidence="12">The sequence shown here is derived from an EMBL/GenBank/DDBJ whole genome shotgun (WGS) entry which is preliminary data.</text>
</comment>
<evidence type="ECO:0000256" key="10">
    <source>
        <dbReference type="HAMAP-Rule" id="MF_03049"/>
    </source>
</evidence>
<dbReference type="GO" id="GO:0005524">
    <property type="term" value="F:ATP binding"/>
    <property type="evidence" value="ECO:0007669"/>
    <property type="project" value="UniProtKB-KW"/>
</dbReference>
<feature type="binding site" evidence="10">
    <location>
        <begin position="94"/>
        <end position="98"/>
    </location>
    <ligand>
        <name>ATP</name>
        <dbReference type="ChEBI" id="CHEBI:30616"/>
    </ligand>
</feature>
<keyword evidence="4 10" id="KW-0819">tRNA processing</keyword>
<evidence type="ECO:0000256" key="1">
    <source>
        <dbReference type="ARBA" id="ARBA00004514"/>
    </source>
</evidence>
<dbReference type="GO" id="GO:0070566">
    <property type="term" value="F:adenylyltransferase activity"/>
    <property type="evidence" value="ECO:0007669"/>
    <property type="project" value="InterPro"/>
</dbReference>
<dbReference type="Proteomes" id="UP000674318">
    <property type="component" value="Unassembled WGS sequence"/>
</dbReference>
<dbReference type="InterPro" id="IPR036873">
    <property type="entry name" value="Rhodanese-like_dom_sf"/>
</dbReference>
<dbReference type="InterPro" id="IPR000594">
    <property type="entry name" value="ThiF_NAD_FAD-bd"/>
</dbReference>
<sequence length="471" mass="50216">MALATSGMKAGEGDDAVPHAAFLSVAPTLTKEAVERFGRQMLVEEIGASHMEQIRHVHVVCVGAGGLGSTVLLYLAAAGVGRLTIVDFDDVELSNLHRQVIHTAAAIGQPKAMSAKASCLQLFPGACVDAVVEALSPENAERLFASCDIVVDGTDNVTARYLINDAAMRCGKPLVSGSAIGWDGQLSVYGYRGGPCYRCLFPQPPPPETVGSCNESGVMGPLPGMIGCLQALEVLKVATGVGDALSGRMYLFNGLRFTSRVVKLRGRQPHCAACSPAALMDATPFTTLASLERPEYIAKPCLSYPAMSTPDRSCKASEYAAQIRDTAATQQSVTLDVRVRLQYDMAHLAHSINVPYQSLQEWQRAGTVVAQLADVLDKALLTPSKSQNALKNGSPAPSREDARAEVVVVYVVCRRGINSLKATALICAAIEEAEARGDRVAVARLGRYTFRNVSGGLNAYHREVDNAFPYY</sequence>
<feature type="domain" description="Rhodanese" evidence="11">
    <location>
        <begin position="328"/>
        <end position="469"/>
    </location>
</feature>
<dbReference type="InterPro" id="IPR028885">
    <property type="entry name" value="MOCS3/Uba4"/>
</dbReference>
<reference evidence="12 13" key="1">
    <citation type="submission" date="2021-02" db="EMBL/GenBank/DDBJ databases">
        <title>Porcisia hertigi Genome sequencing and assembly.</title>
        <authorList>
            <person name="Almutairi H."/>
            <person name="Gatherer D."/>
        </authorList>
    </citation>
    <scope>NUCLEOTIDE SEQUENCE [LARGE SCALE GENOMIC DNA]</scope>
    <source>
        <strain evidence="12 13">C119</strain>
    </source>
</reference>
<dbReference type="InterPro" id="IPR045886">
    <property type="entry name" value="ThiF/MoeB/HesA"/>
</dbReference>
<feature type="binding site" evidence="10">
    <location>
        <position position="111"/>
    </location>
    <ligand>
        <name>ATP</name>
        <dbReference type="ChEBI" id="CHEBI:30616"/>
    </ligand>
</feature>
<keyword evidence="2 10" id="KW-0963">Cytoplasm</keyword>
<dbReference type="AlphaFoldDB" id="A0A836LH99"/>
<dbReference type="GO" id="GO:0046872">
    <property type="term" value="F:metal ion binding"/>
    <property type="evidence" value="ECO:0007669"/>
    <property type="project" value="UniProtKB-KW"/>
</dbReference>
<evidence type="ECO:0000259" key="11">
    <source>
        <dbReference type="PROSITE" id="PS50206"/>
    </source>
</evidence>
<dbReference type="InterPro" id="IPR035985">
    <property type="entry name" value="Ubiquitin-activating_enz"/>
</dbReference>
<feature type="binding site" evidence="10">
    <location>
        <position position="87"/>
    </location>
    <ligand>
        <name>ATP</name>
        <dbReference type="ChEBI" id="CHEBI:30616"/>
    </ligand>
</feature>
<evidence type="ECO:0000256" key="2">
    <source>
        <dbReference type="ARBA" id="ARBA00022490"/>
    </source>
</evidence>
<organism evidence="12 13">
    <name type="scientific">Porcisia hertigi</name>
    <dbReference type="NCBI Taxonomy" id="2761500"/>
    <lineage>
        <taxon>Eukaryota</taxon>
        <taxon>Discoba</taxon>
        <taxon>Euglenozoa</taxon>
        <taxon>Kinetoplastea</taxon>
        <taxon>Metakinetoplastina</taxon>
        <taxon>Trypanosomatida</taxon>
        <taxon>Trypanosomatidae</taxon>
        <taxon>Leishmaniinae</taxon>
        <taxon>Porcisia</taxon>
    </lineage>
</organism>
<accession>A0A836LH99</accession>
<dbReference type="UniPathway" id="UPA00988"/>
<dbReference type="CDD" id="cd00757">
    <property type="entry name" value="ThiF_MoeB_HesA_family"/>
    <property type="match status" value="1"/>
</dbReference>
<dbReference type="InterPro" id="IPR001763">
    <property type="entry name" value="Rhodanese-like_dom"/>
</dbReference>
<comment type="cofactor">
    <cofactor evidence="10">
        <name>Zn(2+)</name>
        <dbReference type="ChEBI" id="CHEBI:29105"/>
    </cofactor>
    <text evidence="10">Binds 1 zinc ion per subunit.</text>
</comment>
<name>A0A836LH99_9TRYP</name>
<dbReference type="SUPFAM" id="SSF69572">
    <property type="entry name" value="Activating enzymes of the ubiquitin-like proteins"/>
    <property type="match status" value="1"/>
</dbReference>
<evidence type="ECO:0000256" key="9">
    <source>
        <dbReference type="ARBA" id="ARBA00023268"/>
    </source>
</evidence>
<feature type="active site" description="Glycyl thioester intermediate; for adenylyltransferase activity" evidence="10">
    <location>
        <position position="213"/>
    </location>
</feature>
<feature type="binding site" evidence="10">
    <location>
        <position position="271"/>
    </location>
    <ligand>
        <name>Zn(2+)</name>
        <dbReference type="ChEBI" id="CHEBI:29105"/>
    </ligand>
</feature>
<dbReference type="EC" id="2.7.7.-" evidence="10"/>
<dbReference type="GO" id="GO:0042292">
    <property type="term" value="F:URM1 activating enzyme activity"/>
    <property type="evidence" value="ECO:0007669"/>
    <property type="project" value="TreeGrafter"/>
</dbReference>
<feature type="binding site" evidence="10">
    <location>
        <position position="66"/>
    </location>
    <ligand>
        <name>ATP</name>
        <dbReference type="ChEBI" id="CHEBI:30616"/>
    </ligand>
</feature>
<feature type="active site" description="Cysteine persulfide intermediate; for sulfurtransferase activity" evidence="10">
    <location>
        <position position="413"/>
    </location>
</feature>
<dbReference type="HAMAP" id="MF_03049">
    <property type="entry name" value="MOCS3_Uba4"/>
    <property type="match status" value="1"/>
</dbReference>
<dbReference type="OrthoDB" id="10261062at2759"/>
<keyword evidence="6 10" id="KW-0547">Nucleotide-binding</keyword>
<keyword evidence="9 10" id="KW-0511">Multifunctional enzyme</keyword>
<keyword evidence="7 10" id="KW-0862">Zinc</keyword>
<dbReference type="EC" id="2.8.1.-" evidence="10"/>
<keyword evidence="8 10" id="KW-0067">ATP-binding</keyword>
<dbReference type="Gene3D" id="3.40.250.10">
    <property type="entry name" value="Rhodanese-like domain"/>
    <property type="match status" value="1"/>
</dbReference>
<evidence type="ECO:0000256" key="3">
    <source>
        <dbReference type="ARBA" id="ARBA00022679"/>
    </source>
</evidence>
<feature type="binding site" evidence="10">
    <location>
        <position position="199"/>
    </location>
    <ligand>
        <name>Zn(2+)</name>
        <dbReference type="ChEBI" id="CHEBI:29105"/>
    </ligand>
</feature>
<comment type="similarity">
    <text evidence="10">In the N-terminal section; belongs to the HesA/MoeB/ThiF family. UBA4 subfamily.</text>
</comment>
<dbReference type="FunFam" id="3.40.50.720:FF:000033">
    <property type="entry name" value="Adenylyltransferase and sulfurtransferase MOCS3"/>
    <property type="match status" value="1"/>
</dbReference>
<dbReference type="PANTHER" id="PTHR10953:SF102">
    <property type="entry name" value="ADENYLYLTRANSFERASE AND SULFURTRANSFERASE MOCS3"/>
    <property type="match status" value="1"/>
</dbReference>
<dbReference type="GO" id="GO:0005829">
    <property type="term" value="C:cytosol"/>
    <property type="evidence" value="ECO:0007669"/>
    <property type="project" value="UniProtKB-SubCell"/>
</dbReference>
<comment type="subcellular location">
    <subcellularLocation>
        <location evidence="1">Cytoplasm</location>
        <location evidence="1">Cytosol</location>
    </subcellularLocation>
</comment>
<dbReference type="Pfam" id="PF00899">
    <property type="entry name" value="ThiF"/>
    <property type="match status" value="1"/>
</dbReference>
<dbReference type="EMBL" id="JAFJZO010000027">
    <property type="protein sequence ID" value="KAG5501518.1"/>
    <property type="molecule type" value="Genomic_DNA"/>
</dbReference>
<evidence type="ECO:0000256" key="6">
    <source>
        <dbReference type="ARBA" id="ARBA00022741"/>
    </source>
</evidence>
<feature type="binding site" evidence="10">
    <location>
        <begin position="155"/>
        <end position="156"/>
    </location>
    <ligand>
        <name>ATP</name>
        <dbReference type="ChEBI" id="CHEBI:30616"/>
    </ligand>
</feature>
<evidence type="ECO:0000313" key="13">
    <source>
        <dbReference type="Proteomes" id="UP000674318"/>
    </source>
</evidence>
<feature type="binding site" evidence="10">
    <location>
        <position position="196"/>
    </location>
    <ligand>
        <name>Zn(2+)</name>
        <dbReference type="ChEBI" id="CHEBI:29105"/>
    </ligand>
</feature>
<dbReference type="GO" id="GO:0004792">
    <property type="term" value="F:thiosulfate-cyanide sulfurtransferase activity"/>
    <property type="evidence" value="ECO:0007669"/>
    <property type="project" value="TreeGrafter"/>
</dbReference>
<dbReference type="SUPFAM" id="SSF52821">
    <property type="entry name" value="Rhodanese/Cell cycle control phosphatase"/>
    <property type="match status" value="1"/>
</dbReference>
<dbReference type="KEGG" id="phet:94289428"/>
<dbReference type="GO" id="GO:0002143">
    <property type="term" value="P:tRNA wobble position uridine thiolation"/>
    <property type="evidence" value="ECO:0007669"/>
    <property type="project" value="InterPro"/>
</dbReference>
<gene>
    <name evidence="12" type="ORF">JKF63_03347</name>
</gene>
<keyword evidence="3 10" id="KW-0808">Transferase</keyword>
<dbReference type="PROSITE" id="PS50206">
    <property type="entry name" value="RHODANESE_3"/>
    <property type="match status" value="1"/>
</dbReference>
<dbReference type="Gene3D" id="3.40.50.720">
    <property type="entry name" value="NAD(P)-binding Rossmann-like Domain"/>
    <property type="match status" value="1"/>
</dbReference>
<comment type="pathway">
    <text evidence="10">tRNA modification; 5-methoxycarbonylmethyl-2-thiouridine-tRNA biosynthesis.</text>
</comment>
<evidence type="ECO:0000256" key="7">
    <source>
        <dbReference type="ARBA" id="ARBA00022833"/>
    </source>
</evidence>
<keyword evidence="5 10" id="KW-0479">Metal-binding</keyword>
<evidence type="ECO:0000256" key="4">
    <source>
        <dbReference type="ARBA" id="ARBA00022694"/>
    </source>
</evidence>
<keyword evidence="13" id="KW-1185">Reference proteome</keyword>
<protein>
    <recommendedName>
        <fullName evidence="10">Adenylyltransferase and sulfurtransferase MOCS3 homolog</fullName>
    </recommendedName>
    <alternativeName>
        <fullName evidence="10">UBA4 homolog</fullName>
    </alternativeName>
    <alternativeName>
        <fullName evidence="10">Ubiquitin-like protein activator 4 homolog</fullName>
    </alternativeName>
    <domain>
        <recommendedName>
            <fullName evidence="10">Adenylyltransferase</fullName>
            <ecNumber evidence="10">2.7.7.-</ecNumber>
        </recommendedName>
    </domain>
    <domain>
        <recommendedName>
            <fullName evidence="10">Sulfurtransferase</fullName>
            <ecNumber evidence="10">2.8.1.-</ecNumber>
        </recommendedName>
    </domain>
</protein>
<dbReference type="RefSeq" id="XP_067756141.1">
    <property type="nucleotide sequence ID" value="XM_067899351.1"/>
</dbReference>